<name>T1JZ85_TETUR</name>
<sequence length="119" mass="14322">MNMYRSLYSVMNHIYVFYKKDLEAIGMDENSQITIIYEIHRPINDNLTPFFDLFNYKDGEVTWHLARVLDYLDFLYQRALLMDEDIVKINEHVYDFVVGLGKDLEKLFNELIIDHDAYE</sequence>
<dbReference type="HOGENOM" id="CLU_2064428_0_0_1"/>
<dbReference type="EMBL" id="CAEY01001117">
    <property type="status" value="NOT_ANNOTATED_CDS"/>
    <property type="molecule type" value="Genomic_DNA"/>
</dbReference>
<organism evidence="1 2">
    <name type="scientific">Tetranychus urticae</name>
    <name type="common">Two-spotted spider mite</name>
    <dbReference type="NCBI Taxonomy" id="32264"/>
    <lineage>
        <taxon>Eukaryota</taxon>
        <taxon>Metazoa</taxon>
        <taxon>Ecdysozoa</taxon>
        <taxon>Arthropoda</taxon>
        <taxon>Chelicerata</taxon>
        <taxon>Arachnida</taxon>
        <taxon>Acari</taxon>
        <taxon>Acariformes</taxon>
        <taxon>Trombidiformes</taxon>
        <taxon>Prostigmata</taxon>
        <taxon>Eleutherengona</taxon>
        <taxon>Raphignathae</taxon>
        <taxon>Tetranychoidea</taxon>
        <taxon>Tetranychidae</taxon>
        <taxon>Tetranychus</taxon>
    </lineage>
</organism>
<reference evidence="1" key="2">
    <citation type="submission" date="2015-06" db="UniProtKB">
        <authorList>
            <consortium name="EnsemblMetazoa"/>
        </authorList>
    </citation>
    <scope>IDENTIFICATION</scope>
</reference>
<reference evidence="2" key="1">
    <citation type="submission" date="2011-08" db="EMBL/GenBank/DDBJ databases">
        <authorList>
            <person name="Rombauts S."/>
        </authorList>
    </citation>
    <scope>NUCLEOTIDE SEQUENCE</scope>
    <source>
        <strain evidence="2">London</strain>
    </source>
</reference>
<evidence type="ECO:0000313" key="1">
    <source>
        <dbReference type="EnsemblMetazoa" id="tetur03g03050.1"/>
    </source>
</evidence>
<keyword evidence="2" id="KW-1185">Reference proteome</keyword>
<protein>
    <submittedName>
        <fullName evidence="1">Uncharacterized protein</fullName>
    </submittedName>
</protein>
<dbReference type="AlphaFoldDB" id="T1JZ85"/>
<evidence type="ECO:0000313" key="2">
    <source>
        <dbReference type="Proteomes" id="UP000015104"/>
    </source>
</evidence>
<dbReference type="Proteomes" id="UP000015104">
    <property type="component" value="Unassembled WGS sequence"/>
</dbReference>
<dbReference type="EnsemblMetazoa" id="tetur03g03050.1">
    <property type="protein sequence ID" value="tetur03g03050.1"/>
    <property type="gene ID" value="tetur03g03050"/>
</dbReference>
<proteinExistence type="predicted"/>
<accession>T1JZ85</accession>